<dbReference type="EMBL" id="CP159510">
    <property type="protein sequence ID" value="XCJ17676.1"/>
    <property type="molecule type" value="Genomic_DNA"/>
</dbReference>
<feature type="domain" description="Regulatory protein YycH" evidence="1">
    <location>
        <begin position="4"/>
        <end position="425"/>
    </location>
</feature>
<evidence type="ECO:0000259" key="1">
    <source>
        <dbReference type="Pfam" id="PF07435"/>
    </source>
</evidence>
<dbReference type="RefSeq" id="WP_129928554.1">
    <property type="nucleotide sequence ID" value="NZ_CP159510.1"/>
</dbReference>
<protein>
    <submittedName>
        <fullName evidence="2">Two-component system activity regulator YycH</fullName>
    </submittedName>
</protein>
<dbReference type="Gene3D" id="3.30.310.160">
    <property type="entry name" value="YycH protein, domain 2"/>
    <property type="match status" value="1"/>
</dbReference>
<dbReference type="AlphaFoldDB" id="A0AAU8II86"/>
<name>A0AAU8II86_9BACL</name>
<evidence type="ECO:0000313" key="2">
    <source>
        <dbReference type="EMBL" id="XCJ17676.1"/>
    </source>
</evidence>
<sequence length="444" mass="50759">MNRETFKSILLAILVLASVAMTWNIWFYKADFQKYQGPSTSATTVSIAEARRLTDVVRPSLALEHTGNEVMGKDRSSEITPVYNVYLSAEFSQVVPNARQKPPLKKNGSTSYEIIFPAPLTGDTLKKVFHFDQDEEEIPKHVMVDRVELYTPGSESGLMAVFRSENGRDQFTALVGKVDTRRLNTLFSKGENRTFSKFSFNRKITYLPDEETTIRPVVLYFEKTPAESFIPVLFTDPRNVVRSRDKNAYTDWASQLETTSTILQYVNPGISGGNEAISDPIVHSFDFINKYKAWTDDFMYDGLSISNEGKQNTVDFRILLGDYMLYNTEYYPNMYLTMMELTWKSQELYHFDRTLLTLTRIDAPGEVTLESGQDILDKLRRASVSIHNIQDMAIGYRVNNPKSESIHSLKAMPDWFYKIGGQWYSATETITPPQLNQTKEQDAP</sequence>
<dbReference type="CDD" id="cd15787">
    <property type="entry name" value="YycH_N"/>
    <property type="match status" value="1"/>
</dbReference>
<dbReference type="InterPro" id="IPR009996">
    <property type="entry name" value="YycH"/>
</dbReference>
<organism evidence="2">
    <name type="scientific">Sporolactobacillus sp. Y61</name>
    <dbReference type="NCBI Taxonomy" id="3160863"/>
    <lineage>
        <taxon>Bacteria</taxon>
        <taxon>Bacillati</taxon>
        <taxon>Bacillota</taxon>
        <taxon>Bacilli</taxon>
        <taxon>Bacillales</taxon>
        <taxon>Sporolactobacillaceae</taxon>
        <taxon>Sporolactobacillus</taxon>
    </lineage>
</organism>
<reference evidence="2" key="1">
    <citation type="submission" date="2024-06" db="EMBL/GenBank/DDBJ databases">
        <authorList>
            <person name="Fan A."/>
            <person name="Zhang F.Y."/>
            <person name="Zhang L."/>
        </authorList>
    </citation>
    <scope>NUCLEOTIDE SEQUENCE</scope>
    <source>
        <strain evidence="2">Y61</strain>
    </source>
</reference>
<dbReference type="Pfam" id="PF07435">
    <property type="entry name" value="YycH"/>
    <property type="match status" value="1"/>
</dbReference>
<dbReference type="InterPro" id="IPR042274">
    <property type="entry name" value="YycH/YycI_2"/>
</dbReference>
<gene>
    <name evidence="2" type="primary">yycH</name>
    <name evidence="2" type="ORF">ABNN70_04090</name>
</gene>
<accession>A0AAU8II86</accession>
<proteinExistence type="predicted"/>